<dbReference type="EMBL" id="CAJOBG010006441">
    <property type="protein sequence ID" value="CAF4187060.1"/>
    <property type="molecule type" value="Genomic_DNA"/>
</dbReference>
<proteinExistence type="predicted"/>
<dbReference type="PROSITE" id="PS51194">
    <property type="entry name" value="HELICASE_CTER"/>
    <property type="match status" value="1"/>
</dbReference>
<feature type="non-terminal residue" evidence="3">
    <location>
        <position position="1"/>
    </location>
</feature>
<dbReference type="AlphaFoldDB" id="A0A820AKU5"/>
<dbReference type="InterPro" id="IPR027417">
    <property type="entry name" value="P-loop_NTPase"/>
</dbReference>
<name>A0A820AKU5_9BILA</name>
<feature type="compositionally biased region" description="Polar residues" evidence="1">
    <location>
        <begin position="123"/>
        <end position="141"/>
    </location>
</feature>
<evidence type="ECO:0000313" key="4">
    <source>
        <dbReference type="Proteomes" id="UP000663866"/>
    </source>
</evidence>
<dbReference type="Proteomes" id="UP000663866">
    <property type="component" value="Unassembled WGS sequence"/>
</dbReference>
<dbReference type="Pfam" id="PF00271">
    <property type="entry name" value="Helicase_C"/>
    <property type="match status" value="1"/>
</dbReference>
<evidence type="ECO:0000259" key="2">
    <source>
        <dbReference type="PROSITE" id="PS51194"/>
    </source>
</evidence>
<dbReference type="PANTHER" id="PTHR47958">
    <property type="entry name" value="ATP-DEPENDENT RNA HELICASE DBP3"/>
    <property type="match status" value="1"/>
</dbReference>
<accession>A0A820AKU5</accession>
<organism evidence="3 4">
    <name type="scientific">Rotaria magnacalcarata</name>
    <dbReference type="NCBI Taxonomy" id="392030"/>
    <lineage>
        <taxon>Eukaryota</taxon>
        <taxon>Metazoa</taxon>
        <taxon>Spiralia</taxon>
        <taxon>Gnathifera</taxon>
        <taxon>Rotifera</taxon>
        <taxon>Eurotatoria</taxon>
        <taxon>Bdelloidea</taxon>
        <taxon>Philodinida</taxon>
        <taxon>Philodinidae</taxon>
        <taxon>Rotaria</taxon>
    </lineage>
</organism>
<dbReference type="Gene3D" id="3.40.50.300">
    <property type="entry name" value="P-loop containing nucleotide triphosphate hydrolases"/>
    <property type="match status" value="1"/>
</dbReference>
<reference evidence="3" key="1">
    <citation type="submission" date="2021-02" db="EMBL/GenBank/DDBJ databases">
        <authorList>
            <person name="Nowell W R."/>
        </authorList>
    </citation>
    <scope>NUCLEOTIDE SEQUENCE</scope>
</reference>
<gene>
    <name evidence="3" type="ORF">OVN521_LOCUS25616</name>
</gene>
<feature type="region of interest" description="Disordered" evidence="1">
    <location>
        <begin position="74"/>
        <end position="178"/>
    </location>
</feature>
<dbReference type="SUPFAM" id="SSF52540">
    <property type="entry name" value="P-loop containing nucleoside triphosphate hydrolases"/>
    <property type="match status" value="1"/>
</dbReference>
<evidence type="ECO:0000256" key="1">
    <source>
        <dbReference type="SAM" id="MobiDB-lite"/>
    </source>
</evidence>
<feature type="compositionally biased region" description="Polar residues" evidence="1">
    <location>
        <begin position="164"/>
        <end position="178"/>
    </location>
</feature>
<feature type="domain" description="Helicase C-terminal" evidence="2">
    <location>
        <begin position="1"/>
        <end position="67"/>
    </location>
</feature>
<feature type="compositionally biased region" description="Gly residues" evidence="1">
    <location>
        <begin position="80"/>
        <end position="90"/>
    </location>
</feature>
<comment type="caution">
    <text evidence="3">The sequence shown here is derived from an EMBL/GenBank/DDBJ whole genome shotgun (WGS) entry which is preliminary data.</text>
</comment>
<keyword evidence="4" id="KW-1185">Reference proteome</keyword>
<sequence>NVKHVINFDLPSDIDEYVHRIGRTGRAGMLGQATSFFNEKNRNIAVDLLDILSESHQEVPEWLEGLSKEAKKDNFSRRNYGGGRRAGGFGARDYRNPTQLRGNRGGGGGGGGGNRAGSSTGGYNNHQQQWDGSNSGASGNMWSGDHSTGGGYDRFQQQTGGGNANSRQPDQSWWDSTS</sequence>
<dbReference type="InterPro" id="IPR001650">
    <property type="entry name" value="Helicase_C-like"/>
</dbReference>
<evidence type="ECO:0000313" key="3">
    <source>
        <dbReference type="EMBL" id="CAF4187060.1"/>
    </source>
</evidence>
<feature type="compositionally biased region" description="Gly residues" evidence="1">
    <location>
        <begin position="103"/>
        <end position="115"/>
    </location>
</feature>
<protein>
    <recommendedName>
        <fullName evidence="2">Helicase C-terminal domain-containing protein</fullName>
    </recommendedName>
</protein>